<accession>A0A5J5C3Y3</accession>
<gene>
    <name evidence="1" type="ORF">F0562_000524</name>
</gene>
<name>A0A5J5C3Y3_9ASTE</name>
<proteinExistence type="predicted"/>
<evidence type="ECO:0000313" key="1">
    <source>
        <dbReference type="EMBL" id="KAA8548840.1"/>
    </source>
</evidence>
<organism evidence="1 2">
    <name type="scientific">Nyssa sinensis</name>
    <dbReference type="NCBI Taxonomy" id="561372"/>
    <lineage>
        <taxon>Eukaryota</taxon>
        <taxon>Viridiplantae</taxon>
        <taxon>Streptophyta</taxon>
        <taxon>Embryophyta</taxon>
        <taxon>Tracheophyta</taxon>
        <taxon>Spermatophyta</taxon>
        <taxon>Magnoliopsida</taxon>
        <taxon>eudicotyledons</taxon>
        <taxon>Gunneridae</taxon>
        <taxon>Pentapetalae</taxon>
        <taxon>asterids</taxon>
        <taxon>Cornales</taxon>
        <taxon>Nyssaceae</taxon>
        <taxon>Nyssa</taxon>
    </lineage>
</organism>
<dbReference type="OrthoDB" id="1427948at2759"/>
<evidence type="ECO:0000313" key="2">
    <source>
        <dbReference type="Proteomes" id="UP000325577"/>
    </source>
</evidence>
<dbReference type="EMBL" id="CM018031">
    <property type="protein sequence ID" value="KAA8548840.1"/>
    <property type="molecule type" value="Genomic_DNA"/>
</dbReference>
<keyword evidence="2" id="KW-1185">Reference proteome</keyword>
<reference evidence="1 2" key="1">
    <citation type="submission" date="2019-09" db="EMBL/GenBank/DDBJ databases">
        <title>A chromosome-level genome assembly of the Chinese tupelo Nyssa sinensis.</title>
        <authorList>
            <person name="Yang X."/>
            <person name="Kang M."/>
            <person name="Yang Y."/>
            <person name="Xiong H."/>
            <person name="Wang M."/>
            <person name="Zhang Z."/>
            <person name="Wang Z."/>
            <person name="Wu H."/>
            <person name="Ma T."/>
            <person name="Liu J."/>
            <person name="Xi Z."/>
        </authorList>
    </citation>
    <scope>NUCLEOTIDE SEQUENCE [LARGE SCALE GENOMIC DNA]</scope>
    <source>
        <strain evidence="1">J267</strain>
        <tissue evidence="1">Leaf</tissue>
    </source>
</reference>
<protein>
    <submittedName>
        <fullName evidence="1">Uncharacterized protein</fullName>
    </submittedName>
</protein>
<dbReference type="AlphaFoldDB" id="A0A5J5C3Y3"/>
<sequence length="168" mass="19763">MLPDGLRFVTTLQELEIFWMPQAFVNRLRVEGKEGADFYRVCHVPAIKFRNTIIDPQEYRYEENKMRCLLQGLGHQHLIMRNVNVFCLRAVVNFAYFQEEMFAQPMPEGFTLLTDDEIYTHSTISIKHTRASLRPEVGRLQVKHPWCQLKQFSLPPSRMNKNSSIAFL</sequence>
<dbReference type="Proteomes" id="UP000325577">
    <property type="component" value="Linkage Group LG0"/>
</dbReference>